<evidence type="ECO:0000256" key="12">
    <source>
        <dbReference type="ARBA" id="ARBA00022989"/>
    </source>
</evidence>
<dbReference type="GO" id="GO:0005741">
    <property type="term" value="C:mitochondrial outer membrane"/>
    <property type="evidence" value="ECO:0007669"/>
    <property type="project" value="UniProtKB-SubCell"/>
</dbReference>
<protein>
    <recommendedName>
        <fullName evidence="20">Mitochondrial antiviral-signaling protein</fullName>
    </recommendedName>
    <alternativeName>
        <fullName evidence="21">Interferon beta promoter stimulator protein 1</fullName>
    </alternativeName>
    <alternativeName>
        <fullName evidence="22">Virus-induced-signaling adapter</fullName>
    </alternativeName>
</protein>
<dbReference type="GO" id="GO:1900227">
    <property type="term" value="P:positive regulation of NLRP3 inflammasome complex assembly"/>
    <property type="evidence" value="ECO:0007669"/>
    <property type="project" value="Ensembl"/>
</dbReference>
<dbReference type="GO" id="GO:0032757">
    <property type="term" value="P:positive regulation of interleukin-8 production"/>
    <property type="evidence" value="ECO:0007669"/>
    <property type="project" value="Ensembl"/>
</dbReference>
<dbReference type="GO" id="GO:0070585">
    <property type="term" value="P:protein localization to mitochondrion"/>
    <property type="evidence" value="ECO:0007669"/>
    <property type="project" value="Ensembl"/>
</dbReference>
<keyword evidence="11" id="KW-0391">Immunity</keyword>
<feature type="compositionally biased region" description="Low complexity" evidence="23">
    <location>
        <begin position="282"/>
        <end position="332"/>
    </location>
</feature>
<keyword evidence="12 24" id="KW-1133">Transmembrane helix</keyword>
<keyword evidence="14" id="KW-0496">Mitochondrion</keyword>
<evidence type="ECO:0000256" key="4">
    <source>
        <dbReference type="ARBA" id="ARBA00022499"/>
    </source>
</evidence>
<keyword evidence="17" id="KW-0576">Peroxisome</keyword>
<feature type="compositionally biased region" description="Low complexity" evidence="23">
    <location>
        <begin position="173"/>
        <end position="193"/>
    </location>
</feature>
<evidence type="ECO:0000256" key="13">
    <source>
        <dbReference type="ARBA" id="ARBA00023118"/>
    </source>
</evidence>
<dbReference type="GO" id="GO:0050700">
    <property type="term" value="F:CARD domain binding"/>
    <property type="evidence" value="ECO:0007669"/>
    <property type="project" value="Ensembl"/>
</dbReference>
<dbReference type="PANTHER" id="PTHR21446">
    <property type="entry name" value="DUF3504 DOMAIN-CONTAINING PROTEIN"/>
    <property type="match status" value="1"/>
</dbReference>
<dbReference type="GO" id="GO:1900063">
    <property type="term" value="P:regulation of peroxisome organization"/>
    <property type="evidence" value="ECO:0007669"/>
    <property type="project" value="Ensembl"/>
</dbReference>
<accession>A0A8C2VYG0</accession>
<keyword evidence="5" id="KW-0597">Phosphoprotein</keyword>
<dbReference type="OrthoDB" id="9909785at2759"/>
<evidence type="ECO:0000256" key="18">
    <source>
        <dbReference type="ARBA" id="ARBA00023288"/>
    </source>
</evidence>
<evidence type="ECO:0000256" key="9">
    <source>
        <dbReference type="ARBA" id="ARBA00022787"/>
    </source>
</evidence>
<evidence type="ECO:0000256" key="24">
    <source>
        <dbReference type="SAM" id="Phobius"/>
    </source>
</evidence>
<dbReference type="GO" id="GO:0045944">
    <property type="term" value="P:positive regulation of transcription by RNA polymerase II"/>
    <property type="evidence" value="ECO:0007669"/>
    <property type="project" value="Ensembl"/>
</dbReference>
<dbReference type="GO" id="GO:0042802">
    <property type="term" value="F:identical protein binding"/>
    <property type="evidence" value="ECO:0007669"/>
    <property type="project" value="Ensembl"/>
</dbReference>
<dbReference type="GO" id="GO:0071660">
    <property type="term" value="P:positive regulation of IP-10 production"/>
    <property type="evidence" value="ECO:0007669"/>
    <property type="project" value="Ensembl"/>
</dbReference>
<dbReference type="Proteomes" id="UP000694398">
    <property type="component" value="Unassembled WGS sequence"/>
</dbReference>
<evidence type="ECO:0000313" key="26">
    <source>
        <dbReference type="Ensembl" id="ENSCLAP00000020305.1"/>
    </source>
</evidence>
<keyword evidence="13" id="KW-0051">Antiviral defense</keyword>
<feature type="region of interest" description="Disordered" evidence="23">
    <location>
        <begin position="124"/>
        <end position="424"/>
    </location>
</feature>
<dbReference type="GO" id="GO:0120283">
    <property type="term" value="F:protein serine/threonine kinase binding"/>
    <property type="evidence" value="ECO:0007669"/>
    <property type="project" value="Ensembl"/>
</dbReference>
<dbReference type="GO" id="GO:0071651">
    <property type="term" value="P:positive regulation of chemokine (C-C motif) ligand 5 production"/>
    <property type="evidence" value="ECO:0007669"/>
    <property type="project" value="Ensembl"/>
</dbReference>
<evidence type="ECO:0000256" key="1">
    <source>
        <dbReference type="ARBA" id="ARBA00004275"/>
    </source>
</evidence>
<comment type="subcellular location">
    <subcellularLocation>
        <location evidence="2">Mitochondrion outer membrane</location>
        <topology evidence="2">Single-pass membrane protein</topology>
    </subcellularLocation>
    <subcellularLocation>
        <location evidence="1">Peroxisome</location>
    </subcellularLocation>
</comment>
<proteinExistence type="predicted"/>
<dbReference type="RefSeq" id="XP_005380862.1">
    <property type="nucleotide sequence ID" value="XM_005380805.2"/>
</dbReference>
<keyword evidence="6" id="KW-0945">Host-virus interaction</keyword>
<evidence type="ECO:0000256" key="16">
    <source>
        <dbReference type="ARBA" id="ARBA00023139"/>
    </source>
</evidence>
<dbReference type="Ensembl" id="ENSCLAT00000020501.1">
    <property type="protein sequence ID" value="ENSCLAP00000020305.1"/>
    <property type="gene ID" value="ENSCLAG00000013911.1"/>
</dbReference>
<sequence>MTSAEEKTYKFIRHHHSDFWPVDVLEILPYLPCLTSSDQDRLRATYTRIGNRDTLWDLFNILQRRTGWVESFIQALRLCELSGLADEVNRVYQSSRPGGTPPRVPGPAEAPEVPVKVPEARASGATHNIPHNGYREEPSYPRPIQDTQPPKSPRESSEQAPQTPSSGAIPRRPSGSSEPSSNLPGLSPLTPSGHQEQNPELGNTHGAGPVSSPTSPRGPVSPTVSFQPLARSTPRASRLPGPAASAVSVGPSFSSSPSSTSLSSAGGAGNQARASICPSEIPTEVSTNSVTTSSVPSPTTLKPVSTVTSKVPASPAPVSTVPSKVPTSSKTPGANVLSNPAPSKLPVNSTRAGIMPSKVPASVVSTKALANTVPSIRSSSRDKETPEAPAPTAIVGGSSPWPNSNSGSLHSPSEMSKPGKLESRLDSQPFSICSADLAISPSSSLALEPSHGPEENEYTSFGIHVAEDPSANLMAGNPGPHTVLQPQELQEIETSWSWPWASWLGAAAASALLAVLLAVLYRRRPLQ</sequence>
<gene>
    <name evidence="26" type="primary">MAVS</name>
</gene>
<dbReference type="Gene3D" id="1.10.533.10">
    <property type="entry name" value="Death Domain, Fas"/>
    <property type="match status" value="1"/>
</dbReference>
<keyword evidence="27" id="KW-1185">Reference proteome</keyword>
<evidence type="ECO:0000256" key="3">
    <source>
        <dbReference type="ARBA" id="ARBA00022481"/>
    </source>
</evidence>
<evidence type="ECO:0000256" key="23">
    <source>
        <dbReference type="SAM" id="MobiDB-lite"/>
    </source>
</evidence>
<dbReference type="GO" id="GO:0005778">
    <property type="term" value="C:peroxisomal membrane"/>
    <property type="evidence" value="ECO:0007669"/>
    <property type="project" value="Ensembl"/>
</dbReference>
<dbReference type="GO" id="GO:0032727">
    <property type="term" value="P:positive regulation of interferon-alpha production"/>
    <property type="evidence" value="ECO:0007669"/>
    <property type="project" value="Ensembl"/>
</dbReference>
<dbReference type="GO" id="GO:0002230">
    <property type="term" value="P:positive regulation of defense response to virus by host"/>
    <property type="evidence" value="ECO:0007669"/>
    <property type="project" value="Ensembl"/>
</dbReference>
<dbReference type="GO" id="GO:0140693">
    <property type="term" value="F:molecular condensate scaffold activity"/>
    <property type="evidence" value="ECO:0007669"/>
    <property type="project" value="Ensembl"/>
</dbReference>
<evidence type="ECO:0000259" key="25">
    <source>
        <dbReference type="Pfam" id="PF16739"/>
    </source>
</evidence>
<dbReference type="GO" id="GO:0042307">
    <property type="term" value="P:positive regulation of protein import into nucleus"/>
    <property type="evidence" value="ECO:0007669"/>
    <property type="project" value="Ensembl"/>
</dbReference>
<dbReference type="GO" id="GO:0060340">
    <property type="term" value="P:positive regulation of type I interferon-mediated signaling pathway"/>
    <property type="evidence" value="ECO:0007669"/>
    <property type="project" value="Ensembl"/>
</dbReference>
<evidence type="ECO:0000256" key="7">
    <source>
        <dbReference type="ARBA" id="ARBA00022588"/>
    </source>
</evidence>
<keyword evidence="7" id="KW-0399">Innate immunity</keyword>
<organism evidence="26 27">
    <name type="scientific">Chinchilla lanigera</name>
    <name type="common">Long-tailed chinchilla</name>
    <name type="synonym">Chinchilla villidera</name>
    <dbReference type="NCBI Taxonomy" id="34839"/>
    <lineage>
        <taxon>Eukaryota</taxon>
        <taxon>Metazoa</taxon>
        <taxon>Chordata</taxon>
        <taxon>Craniata</taxon>
        <taxon>Vertebrata</taxon>
        <taxon>Euteleostomi</taxon>
        <taxon>Mammalia</taxon>
        <taxon>Eutheria</taxon>
        <taxon>Euarchontoglires</taxon>
        <taxon>Glires</taxon>
        <taxon>Rodentia</taxon>
        <taxon>Hystricomorpha</taxon>
        <taxon>Chinchillidae</taxon>
        <taxon>Chinchilla</taxon>
    </lineage>
</organism>
<dbReference type="GO" id="GO:0002735">
    <property type="term" value="P:positive regulation of myeloid dendritic cell cytokine production"/>
    <property type="evidence" value="ECO:0007669"/>
    <property type="project" value="Ensembl"/>
</dbReference>
<name>A0A8C2VYG0_CHILA</name>
<evidence type="ECO:0000256" key="19">
    <source>
        <dbReference type="ARBA" id="ARBA00054747"/>
    </source>
</evidence>
<dbReference type="Pfam" id="PF16739">
    <property type="entry name" value="CARD_2"/>
    <property type="match status" value="1"/>
</dbReference>
<dbReference type="GO" id="GO:0035591">
    <property type="term" value="F:signaling adaptor activity"/>
    <property type="evidence" value="ECO:0007669"/>
    <property type="project" value="Ensembl"/>
</dbReference>
<evidence type="ECO:0000256" key="14">
    <source>
        <dbReference type="ARBA" id="ARBA00023128"/>
    </source>
</evidence>
<keyword evidence="9" id="KW-1000">Mitochondrion outer membrane</keyword>
<dbReference type="GO" id="GO:0032755">
    <property type="term" value="P:positive regulation of interleukin-6 production"/>
    <property type="evidence" value="ECO:0007669"/>
    <property type="project" value="Ensembl"/>
</dbReference>
<evidence type="ECO:0000256" key="17">
    <source>
        <dbReference type="ARBA" id="ARBA00023140"/>
    </source>
</evidence>
<keyword evidence="15 24" id="KW-0472">Membrane</keyword>
<dbReference type="GO" id="GO:0039529">
    <property type="term" value="P:RIG-I signaling pathway"/>
    <property type="evidence" value="ECO:0007669"/>
    <property type="project" value="Ensembl"/>
</dbReference>
<evidence type="ECO:0000256" key="5">
    <source>
        <dbReference type="ARBA" id="ARBA00022553"/>
    </source>
</evidence>
<dbReference type="GeneTree" id="ENSGT00510000049120"/>
<dbReference type="GO" id="GO:0042742">
    <property type="term" value="P:defense response to bacterium"/>
    <property type="evidence" value="ECO:0007669"/>
    <property type="project" value="Ensembl"/>
</dbReference>
<dbReference type="GO" id="GO:0032760">
    <property type="term" value="P:positive regulation of tumor necrosis factor production"/>
    <property type="evidence" value="ECO:0007669"/>
    <property type="project" value="Ensembl"/>
</dbReference>
<reference evidence="26" key="1">
    <citation type="submission" date="2025-08" db="UniProtKB">
        <authorList>
            <consortium name="Ensembl"/>
        </authorList>
    </citation>
    <scope>IDENTIFICATION</scope>
</reference>
<dbReference type="GeneID" id="102003650"/>
<evidence type="ECO:0000256" key="8">
    <source>
        <dbReference type="ARBA" id="ARBA00022692"/>
    </source>
</evidence>
<feature type="region of interest" description="Disordered" evidence="23">
    <location>
        <begin position="92"/>
        <end position="112"/>
    </location>
</feature>
<evidence type="ECO:0000256" key="10">
    <source>
        <dbReference type="ARBA" id="ARBA00022843"/>
    </source>
</evidence>
<evidence type="ECO:0000256" key="2">
    <source>
        <dbReference type="ARBA" id="ARBA00004572"/>
    </source>
</evidence>
<dbReference type="OMA" id="PHIDQKF"/>
<dbReference type="PANTHER" id="PTHR21446:SF6">
    <property type="entry name" value="MITOCHONDRIAL ANTIVIRAL-SIGNALING PROTEIN"/>
    <property type="match status" value="1"/>
</dbReference>
<feature type="compositionally biased region" description="Polar residues" evidence="23">
    <location>
        <begin position="336"/>
        <end position="351"/>
    </location>
</feature>
<dbReference type="InterPro" id="IPR011029">
    <property type="entry name" value="DEATH-like_dom_sf"/>
</dbReference>
<dbReference type="InterPro" id="IPR031964">
    <property type="entry name" value="CARD_dom"/>
</dbReference>
<dbReference type="GO" id="GO:0045071">
    <property type="term" value="P:negative regulation of viral genome replication"/>
    <property type="evidence" value="ECO:0007669"/>
    <property type="project" value="Ensembl"/>
</dbReference>
<dbReference type="AlphaFoldDB" id="A0A8C2VYG0"/>
<evidence type="ECO:0000256" key="15">
    <source>
        <dbReference type="ARBA" id="ARBA00023136"/>
    </source>
</evidence>
<evidence type="ECO:0000256" key="11">
    <source>
        <dbReference type="ARBA" id="ARBA00022859"/>
    </source>
</evidence>
<dbReference type="FunFam" id="1.10.533.10:FF:000063">
    <property type="entry name" value="Mitochondrial antiviral-signaling protein"/>
    <property type="match status" value="1"/>
</dbReference>
<feature type="compositionally biased region" description="Low complexity" evidence="23">
    <location>
        <begin position="396"/>
        <end position="408"/>
    </location>
</feature>
<dbReference type="GO" id="GO:0043123">
    <property type="term" value="P:positive regulation of canonical NF-kappaB signal transduction"/>
    <property type="evidence" value="ECO:0007669"/>
    <property type="project" value="Ensembl"/>
</dbReference>
<evidence type="ECO:0000256" key="21">
    <source>
        <dbReference type="ARBA" id="ARBA00082620"/>
    </source>
</evidence>
<dbReference type="GO" id="GO:0044546">
    <property type="term" value="P:NLRP3 inflammasome complex assembly"/>
    <property type="evidence" value="ECO:0007669"/>
    <property type="project" value="Ensembl"/>
</dbReference>
<keyword evidence="3" id="KW-0488">Methylation</keyword>
<dbReference type="InterPro" id="IPR052787">
    <property type="entry name" value="MAVS"/>
</dbReference>
<evidence type="ECO:0000313" key="27">
    <source>
        <dbReference type="Proteomes" id="UP000694398"/>
    </source>
</evidence>
<evidence type="ECO:0000256" key="6">
    <source>
        <dbReference type="ARBA" id="ARBA00022581"/>
    </source>
</evidence>
<keyword evidence="18" id="KW-0449">Lipoprotein</keyword>
<keyword evidence="8 24" id="KW-0812">Transmembrane</keyword>
<keyword evidence="10" id="KW-0832">Ubl conjugation</keyword>
<dbReference type="GO" id="GO:0140297">
    <property type="term" value="F:DNA-binding transcription factor binding"/>
    <property type="evidence" value="ECO:0007669"/>
    <property type="project" value="Ensembl"/>
</dbReference>
<feature type="compositionally biased region" description="Polar residues" evidence="23">
    <location>
        <begin position="363"/>
        <end position="378"/>
    </location>
</feature>
<keyword evidence="16" id="KW-0564">Palmitate</keyword>
<feature type="domain" description="Caspase recruitment" evidence="25">
    <location>
        <begin position="6"/>
        <end position="90"/>
    </location>
</feature>
<comment type="function">
    <text evidence="19">Adapter required for innate immune defense against viruses. Acts downstream of DHX33, RIGI and IFIH1/MDA5, which detect intracellular dsRNA produced during viral replication, to coordinate pathways leading to the activation of NF-kappa-B, IRF3 and IRF7, and to the subsequent induction of antiviral cytokines such as IFN-beta and RANTES (CCL5). Peroxisomal and mitochondrial MAVS act sequentially to create an antiviral cellular state. Upon viral infection, peroxisomal MAVS induces the rapid interferon-independent expression of defense factors that provide short-term protection, whereas mitochondrial MAVS activates an interferon-dependent signaling pathway with delayed kinetics, which amplifies and stabilizes the antiviral response. May activate the same pathways following detection of extracellular dsRNA by TLR3. May protect cells from apoptosis. Involved in NLRP3 inflammasome activation by mediating NLRP3 recruitment to mitochondria.</text>
</comment>
<dbReference type="GO" id="GO:0032728">
    <property type="term" value="P:positive regulation of interferon-beta production"/>
    <property type="evidence" value="ECO:0007669"/>
    <property type="project" value="Ensembl"/>
</dbReference>
<dbReference type="GO" id="GO:0071360">
    <property type="term" value="P:cellular response to exogenous dsRNA"/>
    <property type="evidence" value="ECO:0007669"/>
    <property type="project" value="Ensembl"/>
</dbReference>
<dbReference type="CTD" id="57506"/>
<feature type="compositionally biased region" description="Low complexity" evidence="23">
    <location>
        <begin position="240"/>
        <end position="265"/>
    </location>
</feature>
<reference evidence="26" key="2">
    <citation type="submission" date="2025-09" db="UniProtKB">
        <authorList>
            <consortium name="Ensembl"/>
        </authorList>
    </citation>
    <scope>IDENTIFICATION</scope>
</reference>
<feature type="transmembrane region" description="Helical" evidence="24">
    <location>
        <begin position="500"/>
        <end position="521"/>
    </location>
</feature>
<evidence type="ECO:0000256" key="20">
    <source>
        <dbReference type="ARBA" id="ARBA00071084"/>
    </source>
</evidence>
<dbReference type="RefSeq" id="XP_013367643.1">
    <property type="nucleotide sequence ID" value="XM_013512189.1"/>
</dbReference>
<evidence type="ECO:0000256" key="22">
    <source>
        <dbReference type="ARBA" id="ARBA00083233"/>
    </source>
</evidence>
<keyword evidence="4" id="KW-1017">Isopeptide bond</keyword>
<dbReference type="RefSeq" id="XP_005380865.1">
    <property type="nucleotide sequence ID" value="XM_005380808.2"/>
</dbReference>
<dbReference type="RefSeq" id="XP_005380864.1">
    <property type="nucleotide sequence ID" value="XM_005380807.2"/>
</dbReference>
<dbReference type="GO" id="GO:0140374">
    <property type="term" value="P:antiviral innate immune response"/>
    <property type="evidence" value="ECO:0007669"/>
    <property type="project" value="Ensembl"/>
</dbReference>